<sequence length="229" mass="24908">MIKGVLFDFSGTLFRIESTEDWLRAVVVASGHDMPEAELAGCAARLEAAGAQPGGANPRRLPARLEILWRERDLSGEQHRAAYTALARGAGLPSPELAEALYDRHRDPAAWRPYPDAESTLKELRGRDVPVAVVSNIGWDLRPVFRHHGLDPLVDTYLLSYEYGVQKPDPRLFRAACDALGLHPTEVLMVGDHPAADGGAEALGCAVHFVDPLPVDRRPDALTAVLGLL</sequence>
<evidence type="ECO:0000313" key="2">
    <source>
        <dbReference type="Proteomes" id="UP001603013"/>
    </source>
</evidence>
<keyword evidence="1" id="KW-0378">Hydrolase</keyword>
<gene>
    <name evidence="1" type="ORF">ACF05T_02660</name>
</gene>
<dbReference type="InterPro" id="IPR036412">
    <property type="entry name" value="HAD-like_sf"/>
</dbReference>
<proteinExistence type="predicted"/>
<keyword evidence="2" id="KW-1185">Reference proteome</keyword>
<organism evidence="1 2">
    <name type="scientific">Streptomyces lateritius</name>
    <dbReference type="NCBI Taxonomy" id="67313"/>
    <lineage>
        <taxon>Bacteria</taxon>
        <taxon>Bacillati</taxon>
        <taxon>Actinomycetota</taxon>
        <taxon>Actinomycetes</taxon>
        <taxon>Kitasatosporales</taxon>
        <taxon>Streptomycetaceae</taxon>
        <taxon>Streptomyces</taxon>
    </lineage>
</organism>
<dbReference type="PRINTS" id="PR00413">
    <property type="entry name" value="HADHALOGNASE"/>
</dbReference>
<dbReference type="EMBL" id="JBIBSM010000001">
    <property type="protein sequence ID" value="MFF8275009.1"/>
    <property type="molecule type" value="Genomic_DNA"/>
</dbReference>
<dbReference type="GO" id="GO:0016787">
    <property type="term" value="F:hydrolase activity"/>
    <property type="evidence" value="ECO:0007669"/>
    <property type="project" value="UniProtKB-KW"/>
</dbReference>
<dbReference type="Gene3D" id="3.40.50.1000">
    <property type="entry name" value="HAD superfamily/HAD-like"/>
    <property type="match status" value="1"/>
</dbReference>
<dbReference type="InterPro" id="IPR006439">
    <property type="entry name" value="HAD-SF_hydro_IA"/>
</dbReference>
<accession>A0ABW6Y5B7</accession>
<dbReference type="InterPro" id="IPR023214">
    <property type="entry name" value="HAD_sf"/>
</dbReference>
<reference evidence="1 2" key="1">
    <citation type="submission" date="2024-10" db="EMBL/GenBank/DDBJ databases">
        <title>The Natural Products Discovery Center: Release of the First 8490 Sequenced Strains for Exploring Actinobacteria Biosynthetic Diversity.</title>
        <authorList>
            <person name="Kalkreuter E."/>
            <person name="Kautsar S.A."/>
            <person name="Yang D."/>
            <person name="Bader C.D."/>
            <person name="Teijaro C.N."/>
            <person name="Fluegel L."/>
            <person name="Davis C.M."/>
            <person name="Simpson J.R."/>
            <person name="Lauterbach L."/>
            <person name="Steele A.D."/>
            <person name="Gui C."/>
            <person name="Meng S."/>
            <person name="Li G."/>
            <person name="Viehrig K."/>
            <person name="Ye F."/>
            <person name="Su P."/>
            <person name="Kiefer A.F."/>
            <person name="Nichols A."/>
            <person name="Cepeda A.J."/>
            <person name="Yan W."/>
            <person name="Fan B."/>
            <person name="Jiang Y."/>
            <person name="Adhikari A."/>
            <person name="Zheng C.-J."/>
            <person name="Schuster L."/>
            <person name="Cowan T.M."/>
            <person name="Smanski M.J."/>
            <person name="Chevrette M.G."/>
            <person name="De Carvalho L.P.S."/>
            <person name="Shen B."/>
        </authorList>
    </citation>
    <scope>NUCLEOTIDE SEQUENCE [LARGE SCALE GENOMIC DNA]</scope>
    <source>
        <strain evidence="1 2">NPDC015755</strain>
    </source>
</reference>
<name>A0ABW6Y5B7_9ACTN</name>
<dbReference type="Proteomes" id="UP001603013">
    <property type="component" value="Unassembled WGS sequence"/>
</dbReference>
<comment type="caution">
    <text evidence="1">The sequence shown here is derived from an EMBL/GenBank/DDBJ whole genome shotgun (WGS) entry which is preliminary data.</text>
</comment>
<dbReference type="NCBIfam" id="TIGR01549">
    <property type="entry name" value="HAD-SF-IA-v1"/>
    <property type="match status" value="1"/>
</dbReference>
<dbReference type="SUPFAM" id="SSF56784">
    <property type="entry name" value="HAD-like"/>
    <property type="match status" value="1"/>
</dbReference>
<evidence type="ECO:0000313" key="1">
    <source>
        <dbReference type="EMBL" id="MFF8275009.1"/>
    </source>
</evidence>
<dbReference type="EC" id="3.1.3.-" evidence="1"/>
<dbReference type="NCBIfam" id="TIGR01509">
    <property type="entry name" value="HAD-SF-IA-v3"/>
    <property type="match status" value="1"/>
</dbReference>
<dbReference type="Pfam" id="PF00702">
    <property type="entry name" value="Hydrolase"/>
    <property type="match status" value="1"/>
</dbReference>
<protein>
    <submittedName>
        <fullName evidence="1">HAD family hydrolase</fullName>
        <ecNumber evidence="1">3.1.3.-</ecNumber>
    </submittedName>
</protein>
<dbReference type="PANTHER" id="PTHR46649">
    <property type="match status" value="1"/>
</dbReference>
<dbReference type="SFLD" id="SFLDS00003">
    <property type="entry name" value="Haloacid_Dehalogenase"/>
    <property type="match status" value="1"/>
</dbReference>
<dbReference type="PANTHER" id="PTHR46649:SF4">
    <property type="entry name" value="HALOACID DEHALOGENASE-LIKE HYDROLASE (HAD) SUPERFAMILY PROTEIN"/>
    <property type="match status" value="1"/>
</dbReference>
<dbReference type="SFLD" id="SFLDG01129">
    <property type="entry name" value="C1.5:_HAD__Beta-PGM__Phosphata"/>
    <property type="match status" value="1"/>
</dbReference>
<dbReference type="RefSeq" id="WP_391932770.1">
    <property type="nucleotide sequence ID" value="NZ_JBIBSM010000001.1"/>
</dbReference>